<keyword evidence="10 13" id="KW-0472">Membrane</keyword>
<evidence type="ECO:0000256" key="5">
    <source>
        <dbReference type="ARBA" id="ARBA00022826"/>
    </source>
</evidence>
<evidence type="ECO:0000256" key="8">
    <source>
        <dbReference type="ARBA" id="ARBA00022989"/>
    </source>
</evidence>
<reference evidence="16" key="1">
    <citation type="submission" date="2022-11" db="UniProtKB">
        <authorList>
            <consortium name="WormBaseParasite"/>
        </authorList>
    </citation>
    <scope>IDENTIFICATION</scope>
</reference>
<evidence type="ECO:0000256" key="1">
    <source>
        <dbReference type="ARBA" id="ARBA00004141"/>
    </source>
</evidence>
<comment type="subcellular location">
    <subcellularLocation>
        <location evidence="1">Membrane</location>
        <topology evidence="1">Multi-pass membrane protein</topology>
    </subcellularLocation>
</comment>
<dbReference type="InterPro" id="IPR011333">
    <property type="entry name" value="SKP1/BTB/POZ_sf"/>
</dbReference>
<dbReference type="FunFam" id="1.10.287.70:FF:000002">
    <property type="entry name" value="Potassium voltage-gated channel subfamily a member"/>
    <property type="match status" value="1"/>
</dbReference>
<evidence type="ECO:0000256" key="6">
    <source>
        <dbReference type="ARBA" id="ARBA00022882"/>
    </source>
</evidence>
<proteinExistence type="inferred from homology"/>
<feature type="transmembrane region" description="Helical" evidence="13">
    <location>
        <begin position="267"/>
        <end position="289"/>
    </location>
</feature>
<protein>
    <submittedName>
        <fullName evidence="16">BTB domain-containing protein</fullName>
    </submittedName>
</protein>
<keyword evidence="4 13" id="KW-0812">Transmembrane</keyword>
<dbReference type="PRINTS" id="PR00169">
    <property type="entry name" value="KCHANNEL"/>
</dbReference>
<dbReference type="Proteomes" id="UP000887562">
    <property type="component" value="Unplaced"/>
</dbReference>
<keyword evidence="2" id="KW-0813">Transport</keyword>
<name>A0A915ET75_9CEST</name>
<dbReference type="SMART" id="SM00225">
    <property type="entry name" value="BTB"/>
    <property type="match status" value="1"/>
</dbReference>
<dbReference type="GO" id="GO:0008076">
    <property type="term" value="C:voltage-gated potassium channel complex"/>
    <property type="evidence" value="ECO:0007669"/>
    <property type="project" value="InterPro"/>
</dbReference>
<dbReference type="GO" id="GO:0032590">
    <property type="term" value="C:dendrite membrane"/>
    <property type="evidence" value="ECO:0007669"/>
    <property type="project" value="TreeGrafter"/>
</dbReference>
<evidence type="ECO:0000256" key="7">
    <source>
        <dbReference type="ARBA" id="ARBA00022958"/>
    </source>
</evidence>
<feature type="transmembrane region" description="Helical" evidence="13">
    <location>
        <begin position="373"/>
        <end position="394"/>
    </location>
</feature>
<evidence type="ECO:0000259" key="14">
    <source>
        <dbReference type="SMART" id="SM00225"/>
    </source>
</evidence>
<dbReference type="WBParaSite" id="maker-E.canG7_contigs_1494-snap-gene-0.11-mRNA-1">
    <property type="protein sequence ID" value="maker-E.canG7_contigs_1494-snap-gene-0.11-mRNA-1"/>
    <property type="gene ID" value="EcG7_07276"/>
</dbReference>
<dbReference type="Gene3D" id="3.30.710.10">
    <property type="entry name" value="Potassium Channel Kv1.1, Chain A"/>
    <property type="match status" value="1"/>
</dbReference>
<keyword evidence="15" id="KW-1185">Reference proteome</keyword>
<evidence type="ECO:0000256" key="9">
    <source>
        <dbReference type="ARBA" id="ARBA00023065"/>
    </source>
</evidence>
<dbReference type="InterPro" id="IPR028325">
    <property type="entry name" value="VG_K_chnl"/>
</dbReference>
<evidence type="ECO:0000313" key="15">
    <source>
        <dbReference type="Proteomes" id="UP000887562"/>
    </source>
</evidence>
<dbReference type="PANTHER" id="PTHR11537">
    <property type="entry name" value="VOLTAGE-GATED POTASSIUM CHANNEL"/>
    <property type="match status" value="1"/>
</dbReference>
<keyword evidence="3" id="KW-0633">Potassium transport</keyword>
<keyword evidence="5" id="KW-0631">Potassium channel</keyword>
<dbReference type="SUPFAM" id="SSF54695">
    <property type="entry name" value="POZ domain"/>
    <property type="match status" value="1"/>
</dbReference>
<evidence type="ECO:0000256" key="12">
    <source>
        <dbReference type="ARBA" id="ARBA00061303"/>
    </source>
</evidence>
<dbReference type="PRINTS" id="PR01498">
    <property type="entry name" value="SHAWCHANNEL"/>
</dbReference>
<dbReference type="InterPro" id="IPR003968">
    <property type="entry name" value="K_chnl_volt-dep_Kv"/>
</dbReference>
<dbReference type="GO" id="GO:0005251">
    <property type="term" value="F:delayed rectifier potassium channel activity"/>
    <property type="evidence" value="ECO:0007669"/>
    <property type="project" value="TreeGrafter"/>
</dbReference>
<keyword evidence="11" id="KW-0407">Ion channel</keyword>
<dbReference type="Gene3D" id="1.10.287.70">
    <property type="match status" value="1"/>
</dbReference>
<dbReference type="InterPro" id="IPR003131">
    <property type="entry name" value="T1-type_BTB"/>
</dbReference>
<feature type="transmembrane region" description="Helical" evidence="13">
    <location>
        <begin position="437"/>
        <end position="464"/>
    </location>
</feature>
<keyword evidence="7" id="KW-0630">Potassium</keyword>
<accession>A0A915ET75</accession>
<feature type="transmembrane region" description="Helical" evidence="13">
    <location>
        <begin position="406"/>
        <end position="425"/>
    </location>
</feature>
<dbReference type="GO" id="GO:0045211">
    <property type="term" value="C:postsynaptic membrane"/>
    <property type="evidence" value="ECO:0007669"/>
    <property type="project" value="TreeGrafter"/>
</dbReference>
<dbReference type="PANTHER" id="PTHR11537:SF252">
    <property type="entry name" value="POTASSIUM VOLTAGE-GATED CHANNEL PROTEIN SHAW"/>
    <property type="match status" value="1"/>
</dbReference>
<dbReference type="AlphaFoldDB" id="A0A915ET75"/>
<dbReference type="CDD" id="cd18416">
    <property type="entry name" value="BTB_Shaw-like"/>
    <property type="match status" value="1"/>
</dbReference>
<dbReference type="GO" id="GO:0043679">
    <property type="term" value="C:axon terminus"/>
    <property type="evidence" value="ECO:0007669"/>
    <property type="project" value="TreeGrafter"/>
</dbReference>
<comment type="similarity">
    <text evidence="12">Belongs to the potassium channel family. C (Shaw) (TC 1.A.1.2) subfamily. Shaw sub-subfamily.</text>
</comment>
<keyword evidence="9" id="KW-0406">Ion transport</keyword>
<dbReference type="PRINTS" id="PR01491">
    <property type="entry name" value="KVCHANNEL"/>
</dbReference>
<dbReference type="InterPro" id="IPR003974">
    <property type="entry name" value="K_chnl_volt-dep_Kv3"/>
</dbReference>
<sequence length="928" mass="105767">MESTTRNYSTSIIANNTGGSGVSGVSSNNRVILNVGGVRHETYKSTLKKIPATRLSRLTEALANYDPLLNEYFFDRHPAVFAQVLNYYRTGKLHYPVDVCGPLFEEELQFWGLDSNQVEPCCWMTYTAHRDTQATLHILDEADMDTAECIDVDLYKRFGLEEEYEMNQLTTWQKLKPRIWAVFEMPRSSVAAKCVALISVICVILSIVAYCFKTAPSFTAPSLQISTGPFFNITLNATALSYSSFSTTSHSFILAPSDPLAVIPHPAFLYIELVCNIWFLFEFVIRLAVTDSPMRFLRSPLNLIEIAAVISFYAEVFVTLGFGKHHSSSPPVIAKCAVELLSIVRVMRLFKLTRYISGLKILILTFKASAKELLLLVFFLMVFIVLFAALVFYAERFSLSPANDFTSIPIGLWWAIVTMTTVGYGDMAPKSYAGMMVGALCAITGVLTIALPVPVIVSNFSMFYSHTQARSKLPKRRRRILPAEPIRAKHKSSSEFTRNGHASCRRLSPALAASLPNAVLLNRRLESIQPANPAFLETVRNPDVQDTEIEAPLSASQILRTRRTAIVDLSEPISDKRGNFGQCRENSHARTNRMKNSVTYNDSASLEDDDEIYANCQSPPSIVVCRDGSKSSAFTLQLISVDSNQKQRFYIPAQKSCCFMILMQNLHVQLNYLLWKMVLRIRLLNITNAEDKPEDTRRVASLNPSGNIKQHNFYSNYPSDKQYQKSALFTLFESVVYQEINAMQNGQMLCVIRQNNVTLFPKYLIYFLFQQDHFRFRTHPVNSSYSEKVHLTKTYLSNRAYSTSVEYCRCILHCEIHHVLVRLSRRLIRIHSNRRSFQEDLLESSSLVRFDLKNEMLLLIPTFLQQEDAIHKFNNSAQIFASFEQKDKHYVSLLLEQLTKRDYSMACIPRKYASQRYFFHLNKNQFCT</sequence>
<evidence type="ECO:0000313" key="16">
    <source>
        <dbReference type="WBParaSite" id="maker-E.canG7_contigs_1494-snap-gene-0.11-mRNA-1"/>
    </source>
</evidence>
<evidence type="ECO:0000256" key="2">
    <source>
        <dbReference type="ARBA" id="ARBA00022448"/>
    </source>
</evidence>
<dbReference type="Pfam" id="PF02214">
    <property type="entry name" value="BTB_2"/>
    <property type="match status" value="1"/>
</dbReference>
<dbReference type="InterPro" id="IPR027359">
    <property type="entry name" value="Volt_channel_dom_sf"/>
</dbReference>
<evidence type="ECO:0000256" key="3">
    <source>
        <dbReference type="ARBA" id="ARBA00022538"/>
    </source>
</evidence>
<dbReference type="InterPro" id="IPR000210">
    <property type="entry name" value="BTB/POZ_dom"/>
</dbReference>
<feature type="transmembrane region" description="Helical" evidence="13">
    <location>
        <begin position="190"/>
        <end position="212"/>
    </location>
</feature>
<evidence type="ECO:0000256" key="11">
    <source>
        <dbReference type="ARBA" id="ARBA00023303"/>
    </source>
</evidence>
<dbReference type="GO" id="GO:0051260">
    <property type="term" value="P:protein homooligomerization"/>
    <property type="evidence" value="ECO:0007669"/>
    <property type="project" value="InterPro"/>
</dbReference>
<keyword evidence="6" id="KW-0851">Voltage-gated channel</keyword>
<dbReference type="GO" id="GO:0001508">
    <property type="term" value="P:action potential"/>
    <property type="evidence" value="ECO:0007669"/>
    <property type="project" value="TreeGrafter"/>
</dbReference>
<evidence type="ECO:0000256" key="10">
    <source>
        <dbReference type="ARBA" id="ARBA00023136"/>
    </source>
</evidence>
<dbReference type="SUPFAM" id="SSF81324">
    <property type="entry name" value="Voltage-gated potassium channels"/>
    <property type="match status" value="1"/>
</dbReference>
<dbReference type="GO" id="GO:0042734">
    <property type="term" value="C:presynaptic membrane"/>
    <property type="evidence" value="ECO:0007669"/>
    <property type="project" value="TreeGrafter"/>
</dbReference>
<keyword evidence="8 13" id="KW-1133">Transmembrane helix</keyword>
<dbReference type="Gene3D" id="1.20.120.350">
    <property type="entry name" value="Voltage-gated potassium channels. Chain C"/>
    <property type="match status" value="1"/>
</dbReference>
<organism evidence="15 16">
    <name type="scientific">Echinococcus canadensis</name>
    <dbReference type="NCBI Taxonomy" id="519352"/>
    <lineage>
        <taxon>Eukaryota</taxon>
        <taxon>Metazoa</taxon>
        <taxon>Spiralia</taxon>
        <taxon>Lophotrochozoa</taxon>
        <taxon>Platyhelminthes</taxon>
        <taxon>Cestoda</taxon>
        <taxon>Eucestoda</taxon>
        <taxon>Cyclophyllidea</taxon>
        <taxon>Taeniidae</taxon>
        <taxon>Echinococcus</taxon>
        <taxon>Echinococcus canadensis group</taxon>
    </lineage>
</organism>
<dbReference type="Pfam" id="PF00520">
    <property type="entry name" value="Ion_trans"/>
    <property type="match status" value="1"/>
</dbReference>
<dbReference type="GO" id="GO:0032809">
    <property type="term" value="C:neuronal cell body membrane"/>
    <property type="evidence" value="ECO:0007669"/>
    <property type="project" value="TreeGrafter"/>
</dbReference>
<feature type="domain" description="BTB" evidence="14">
    <location>
        <begin position="29"/>
        <end position="129"/>
    </location>
</feature>
<evidence type="ECO:0000256" key="4">
    <source>
        <dbReference type="ARBA" id="ARBA00022692"/>
    </source>
</evidence>
<dbReference type="InterPro" id="IPR005821">
    <property type="entry name" value="Ion_trans_dom"/>
</dbReference>
<evidence type="ECO:0000256" key="13">
    <source>
        <dbReference type="SAM" id="Phobius"/>
    </source>
</evidence>
<dbReference type="FunFam" id="3.30.710.10:FF:000020">
    <property type="entry name" value="Potassium voltage-gated channel protein Shaw"/>
    <property type="match status" value="1"/>
</dbReference>